<dbReference type="InterPro" id="IPR052751">
    <property type="entry name" value="Plant_MAPKKK"/>
</dbReference>
<dbReference type="GO" id="GO:0005524">
    <property type="term" value="F:ATP binding"/>
    <property type="evidence" value="ECO:0007669"/>
    <property type="project" value="UniProtKB-UniRule"/>
</dbReference>
<dbReference type="PANTHER" id="PTHR48011">
    <property type="entry name" value="CCR4-NOT TRANSCRIPTIONAL COMPLEX SUBUNIT CAF120-RELATED"/>
    <property type="match status" value="1"/>
</dbReference>
<dbReference type="GO" id="GO:0007165">
    <property type="term" value="P:signal transduction"/>
    <property type="evidence" value="ECO:0007669"/>
    <property type="project" value="TreeGrafter"/>
</dbReference>
<dbReference type="InterPro" id="IPR000719">
    <property type="entry name" value="Prot_kinase_dom"/>
</dbReference>
<keyword evidence="1" id="KW-0808">Transferase</keyword>
<dbReference type="CDD" id="cd06606">
    <property type="entry name" value="STKc_MAPKKK"/>
    <property type="match status" value="1"/>
</dbReference>
<feature type="binding site" evidence="5">
    <location>
        <position position="36"/>
    </location>
    <ligand>
        <name>ATP</name>
        <dbReference type="ChEBI" id="CHEBI:30616"/>
    </ligand>
</feature>
<evidence type="ECO:0000256" key="3">
    <source>
        <dbReference type="ARBA" id="ARBA00022777"/>
    </source>
</evidence>
<evidence type="ECO:0000256" key="5">
    <source>
        <dbReference type="PROSITE-ProRule" id="PRU10141"/>
    </source>
</evidence>
<dbReference type="SMART" id="SM00220">
    <property type="entry name" value="S_TKc"/>
    <property type="match status" value="1"/>
</dbReference>
<dbReference type="InterPro" id="IPR017441">
    <property type="entry name" value="Protein_kinase_ATP_BS"/>
</dbReference>
<proteinExistence type="predicted"/>
<evidence type="ECO:0000313" key="8">
    <source>
        <dbReference type="Proteomes" id="UP000775213"/>
    </source>
</evidence>
<dbReference type="PROSITE" id="PS00108">
    <property type="entry name" value="PROTEIN_KINASE_ST"/>
    <property type="match status" value="1"/>
</dbReference>
<dbReference type="FunFam" id="1.10.510.10:FF:000466">
    <property type="entry name" value="MAP kinase kinase kinase18"/>
    <property type="match status" value="1"/>
</dbReference>
<evidence type="ECO:0000256" key="2">
    <source>
        <dbReference type="ARBA" id="ARBA00022741"/>
    </source>
</evidence>
<dbReference type="SUPFAM" id="SSF56112">
    <property type="entry name" value="Protein kinase-like (PK-like)"/>
    <property type="match status" value="2"/>
</dbReference>
<dbReference type="PANTHER" id="PTHR48011:SF4">
    <property type="entry name" value="MITOGEN-ACTIVATED PROTEIN KINASE KINASE KINASE 19"/>
    <property type="match status" value="1"/>
</dbReference>
<evidence type="ECO:0000259" key="6">
    <source>
        <dbReference type="PROSITE" id="PS50011"/>
    </source>
</evidence>
<evidence type="ECO:0000256" key="1">
    <source>
        <dbReference type="ARBA" id="ARBA00022679"/>
    </source>
</evidence>
<dbReference type="PROSITE" id="PS00107">
    <property type="entry name" value="PROTEIN_KINASE_ATP"/>
    <property type="match status" value="1"/>
</dbReference>
<reference evidence="7 8" key="1">
    <citation type="journal article" date="2021" name="Hortic Res">
        <title>Chromosome-scale assembly of the Dendrobium chrysotoxum genome enhances the understanding of orchid evolution.</title>
        <authorList>
            <person name="Zhang Y."/>
            <person name="Zhang G.Q."/>
            <person name="Zhang D."/>
            <person name="Liu X.D."/>
            <person name="Xu X.Y."/>
            <person name="Sun W.H."/>
            <person name="Yu X."/>
            <person name="Zhu X."/>
            <person name="Wang Z.W."/>
            <person name="Zhao X."/>
            <person name="Zhong W.Y."/>
            <person name="Chen H."/>
            <person name="Yin W.L."/>
            <person name="Huang T."/>
            <person name="Niu S.C."/>
            <person name="Liu Z.J."/>
        </authorList>
    </citation>
    <scope>NUCLEOTIDE SEQUENCE [LARGE SCALE GENOMIC DNA]</scope>
    <source>
        <strain evidence="7">Lindl</strain>
    </source>
</reference>
<accession>A0AAV7G4F8</accession>
<dbReference type="InterPro" id="IPR011009">
    <property type="entry name" value="Kinase-like_dom_sf"/>
</dbReference>
<dbReference type="AlphaFoldDB" id="A0AAV7G4F8"/>
<dbReference type="Gene3D" id="1.10.510.10">
    <property type="entry name" value="Transferase(Phosphotransferase) domain 1"/>
    <property type="match status" value="2"/>
</dbReference>
<keyword evidence="4 5" id="KW-0067">ATP-binding</keyword>
<dbReference type="GO" id="GO:0004672">
    <property type="term" value="F:protein kinase activity"/>
    <property type="evidence" value="ECO:0007669"/>
    <property type="project" value="InterPro"/>
</dbReference>
<name>A0AAV7G4F8_DENCH</name>
<protein>
    <recommendedName>
        <fullName evidence="6">Protein kinase domain-containing protein</fullName>
    </recommendedName>
</protein>
<dbReference type="EMBL" id="JAGFBR010000018">
    <property type="protein sequence ID" value="KAH0450362.1"/>
    <property type="molecule type" value="Genomic_DNA"/>
</dbReference>
<organism evidence="7 8">
    <name type="scientific">Dendrobium chrysotoxum</name>
    <name type="common">Orchid</name>
    <dbReference type="NCBI Taxonomy" id="161865"/>
    <lineage>
        <taxon>Eukaryota</taxon>
        <taxon>Viridiplantae</taxon>
        <taxon>Streptophyta</taxon>
        <taxon>Embryophyta</taxon>
        <taxon>Tracheophyta</taxon>
        <taxon>Spermatophyta</taxon>
        <taxon>Magnoliopsida</taxon>
        <taxon>Liliopsida</taxon>
        <taxon>Asparagales</taxon>
        <taxon>Orchidaceae</taxon>
        <taxon>Epidendroideae</taxon>
        <taxon>Malaxideae</taxon>
        <taxon>Dendrobiinae</taxon>
        <taxon>Dendrobium</taxon>
    </lineage>
</organism>
<feature type="domain" description="Protein kinase" evidence="6">
    <location>
        <begin position="7"/>
        <end position="248"/>
    </location>
</feature>
<keyword evidence="8" id="KW-1185">Reference proteome</keyword>
<dbReference type="PROSITE" id="PS50011">
    <property type="entry name" value="PROTEIN_KINASE_DOM"/>
    <property type="match status" value="1"/>
</dbReference>
<dbReference type="InterPro" id="IPR008271">
    <property type="entry name" value="Ser/Thr_kinase_AS"/>
</dbReference>
<sequence>MAVQGEWTLGPVIGRGATAIVSLAADANSGDLFAVKSSHVSRSALLQKERSILSSLCSPHIISCLGSTVSGEFYHLFLELAGGGALSDHAGHLEEPKIRSFTRQILLALRYLHSNGIVHCDVKGRNVLVGSDGRIKLGDFGCARRIGKGLAMGTPAFMAPEVVRGEEQGIAGDVWSLGCTVVEMATGRSPWPDADDPVAAIHRIGFTSDVPSMPEWVSEEAKDFVSKCFQRDPKERWTAEQLLSHPFVAEAEKGEECSVLPRFNSEQGKWVSPKTTLDFGSWDAETDEEEEDDFPNPMEHSTERIQQLVSPPANWTWDHNWIEVRATIDDREAAILPETGCRNLFSGEVGECSGRDFDFDFHCDEDMDSCSSSSNYDMEVLSSASSVNQFEAGDQTQHLICSCISSHWDFNEDYQISYLILLMIGQLLYRSTAVQKDLASFSVGALSFLLEFSRELQVEKMSRSTCTATPLELGLVDQPKVDRRNEDWQAILHRWGHRRSWHWRWCEGRSRGLPAMCGLGCTVVEMATGTSPWPDADDPLAAIHRIGFTFDVPVMPEWVSEEAKDFVSKCFQRDQKERWTAEQLSSHPFVAEAEKGEECSVLPRFNSEQGKWVSPKTTLDFGSWDAETDEEEEGEFPNPMEHSTERIQQLVSPPANWTWYHNWIEVRATIDDREAAILPETGCRNLFSGEEGECSGRDFDFDFHCDEDMDSCCSSLNYGREVLSSASSVKSIQSRR</sequence>
<gene>
    <name evidence="7" type="ORF">IEQ34_021054</name>
</gene>
<keyword evidence="3" id="KW-0418">Kinase</keyword>
<dbReference type="Pfam" id="PF00069">
    <property type="entry name" value="Pkinase"/>
    <property type="match status" value="2"/>
</dbReference>
<comment type="caution">
    <text evidence="7">The sequence shown here is derived from an EMBL/GenBank/DDBJ whole genome shotgun (WGS) entry which is preliminary data.</text>
</comment>
<keyword evidence="2 5" id="KW-0547">Nucleotide-binding</keyword>
<evidence type="ECO:0000313" key="7">
    <source>
        <dbReference type="EMBL" id="KAH0450362.1"/>
    </source>
</evidence>
<dbReference type="Proteomes" id="UP000775213">
    <property type="component" value="Unassembled WGS sequence"/>
</dbReference>
<evidence type="ECO:0000256" key="4">
    <source>
        <dbReference type="ARBA" id="ARBA00022840"/>
    </source>
</evidence>